<protein>
    <submittedName>
        <fullName evidence="1">Uncharacterized protein</fullName>
    </submittedName>
</protein>
<accession>A0A0E9WZQ9</accession>
<dbReference type="AlphaFoldDB" id="A0A0E9WZQ9"/>
<dbReference type="EMBL" id="GBXM01012876">
    <property type="protein sequence ID" value="JAH95701.1"/>
    <property type="molecule type" value="Transcribed_RNA"/>
</dbReference>
<reference evidence="1" key="1">
    <citation type="submission" date="2014-11" db="EMBL/GenBank/DDBJ databases">
        <authorList>
            <person name="Amaro Gonzalez C."/>
        </authorList>
    </citation>
    <scope>NUCLEOTIDE SEQUENCE</scope>
</reference>
<evidence type="ECO:0000313" key="1">
    <source>
        <dbReference type="EMBL" id="JAH95701.1"/>
    </source>
</evidence>
<proteinExistence type="predicted"/>
<organism evidence="1">
    <name type="scientific">Anguilla anguilla</name>
    <name type="common">European freshwater eel</name>
    <name type="synonym">Muraena anguilla</name>
    <dbReference type="NCBI Taxonomy" id="7936"/>
    <lineage>
        <taxon>Eukaryota</taxon>
        <taxon>Metazoa</taxon>
        <taxon>Chordata</taxon>
        <taxon>Craniata</taxon>
        <taxon>Vertebrata</taxon>
        <taxon>Euteleostomi</taxon>
        <taxon>Actinopterygii</taxon>
        <taxon>Neopterygii</taxon>
        <taxon>Teleostei</taxon>
        <taxon>Anguilliformes</taxon>
        <taxon>Anguillidae</taxon>
        <taxon>Anguilla</taxon>
    </lineage>
</organism>
<sequence length="78" mass="9374">MKHMIQWQCIYGDVQYNICMSAMQKVKISFHIVSFKAVRPTKRGTIWSVLVNALYMVMKDKYQRKNKLYIRHTMSKTK</sequence>
<name>A0A0E9WZQ9_ANGAN</name>
<reference evidence="1" key="2">
    <citation type="journal article" date="2015" name="Fish Shellfish Immunol.">
        <title>Early steps in the European eel (Anguilla anguilla)-Vibrio vulnificus interaction in the gills: Role of the RtxA13 toxin.</title>
        <authorList>
            <person name="Callol A."/>
            <person name="Pajuelo D."/>
            <person name="Ebbesson L."/>
            <person name="Teles M."/>
            <person name="MacKenzie S."/>
            <person name="Amaro C."/>
        </authorList>
    </citation>
    <scope>NUCLEOTIDE SEQUENCE</scope>
</reference>